<dbReference type="CDD" id="cd03886">
    <property type="entry name" value="M20_Acy1"/>
    <property type="match status" value="1"/>
</dbReference>
<dbReference type="Proteomes" id="UP001165561">
    <property type="component" value="Unassembled WGS sequence"/>
</dbReference>
<dbReference type="Gene3D" id="3.40.630.10">
    <property type="entry name" value="Zn peptidases"/>
    <property type="match status" value="1"/>
</dbReference>
<evidence type="ECO:0000313" key="3">
    <source>
        <dbReference type="EMBL" id="MDD9207671.1"/>
    </source>
</evidence>
<gene>
    <name evidence="3" type="primary">doeB2</name>
    <name evidence="3" type="ORF">PU560_14530</name>
</gene>
<feature type="region of interest" description="Disordered" evidence="1">
    <location>
        <begin position="382"/>
        <end position="406"/>
    </location>
</feature>
<feature type="compositionally biased region" description="Low complexity" evidence="1">
    <location>
        <begin position="383"/>
        <end position="393"/>
    </location>
</feature>
<dbReference type="GO" id="GO:0016787">
    <property type="term" value="F:hydrolase activity"/>
    <property type="evidence" value="ECO:0007669"/>
    <property type="project" value="UniProtKB-KW"/>
</dbReference>
<dbReference type="PIRSF" id="PIRSF005962">
    <property type="entry name" value="Pept_M20D_amidohydro"/>
    <property type="match status" value="1"/>
</dbReference>
<sequence>MAPAWPTLVRRATTLRHDLHRRPELAWAETGTAAAVRAELDRAGISWRPCAGTGTVATLASGAPGRHVALRADMDAMPVQEETARAWVSEHDGVMHACGHDGHTATLLAAAWWLGQHEDVLPGPVSLLFQPAEEGGHGARRMIEDGALDGVDVIYGWHNWPAIPYGQAVCPDGAVMSANGTFRIEVLGRGGHASQPEATRDPVLAAAAITLALQQVVARRLSAHQAAVLAVSSIDARSAATVTPERAVIEGSVRVPGTAERDRVFALVEEIVTGVAQGYGVRATTIPSPRYGATVNHPGPAEEMRGALAAELGPSWLSTGTPVPITASEDFSYYLQQVPGAFALVGADDGAGHDEPCHSARYDFNDALIGRVARTYVHLAGAPVPDQVSPPDQVAEEATTKLEEHA</sequence>
<dbReference type="Pfam" id="PF01546">
    <property type="entry name" value="Peptidase_M20"/>
    <property type="match status" value="1"/>
</dbReference>
<name>A0ABT5U3F3_9MICO</name>
<dbReference type="Gene3D" id="3.30.70.360">
    <property type="match status" value="1"/>
</dbReference>
<dbReference type="NCBIfam" id="TIGR01891">
    <property type="entry name" value="amidohydrolases"/>
    <property type="match status" value="1"/>
</dbReference>
<dbReference type="PANTHER" id="PTHR11014">
    <property type="entry name" value="PEPTIDASE M20 FAMILY MEMBER"/>
    <property type="match status" value="1"/>
</dbReference>
<organism evidence="3 4">
    <name type="scientific">Georgenia halotolerans</name>
    <dbReference type="NCBI Taxonomy" id="3028317"/>
    <lineage>
        <taxon>Bacteria</taxon>
        <taxon>Bacillati</taxon>
        <taxon>Actinomycetota</taxon>
        <taxon>Actinomycetes</taxon>
        <taxon>Micrococcales</taxon>
        <taxon>Bogoriellaceae</taxon>
        <taxon>Georgenia</taxon>
    </lineage>
</organism>
<dbReference type="InterPro" id="IPR002933">
    <property type="entry name" value="Peptidase_M20"/>
</dbReference>
<evidence type="ECO:0000313" key="4">
    <source>
        <dbReference type="Proteomes" id="UP001165561"/>
    </source>
</evidence>
<comment type="caution">
    <text evidence="3">The sequence shown here is derived from an EMBL/GenBank/DDBJ whole genome shotgun (WGS) entry which is preliminary data.</text>
</comment>
<dbReference type="SUPFAM" id="SSF53187">
    <property type="entry name" value="Zn-dependent exopeptidases"/>
    <property type="match status" value="1"/>
</dbReference>
<dbReference type="EC" id="3.5.1.125" evidence="3"/>
<dbReference type="SUPFAM" id="SSF55031">
    <property type="entry name" value="Bacterial exopeptidase dimerisation domain"/>
    <property type="match status" value="1"/>
</dbReference>
<evidence type="ECO:0000259" key="2">
    <source>
        <dbReference type="Pfam" id="PF07687"/>
    </source>
</evidence>
<dbReference type="PANTHER" id="PTHR11014:SF63">
    <property type="entry name" value="METALLOPEPTIDASE, PUTATIVE (AFU_ORTHOLOGUE AFUA_6G09600)-RELATED"/>
    <property type="match status" value="1"/>
</dbReference>
<dbReference type="InterPro" id="IPR011650">
    <property type="entry name" value="Peptidase_M20_dimer"/>
</dbReference>
<proteinExistence type="predicted"/>
<accession>A0ABT5U3F3</accession>
<dbReference type="Pfam" id="PF07687">
    <property type="entry name" value="M20_dimer"/>
    <property type="match status" value="1"/>
</dbReference>
<dbReference type="EMBL" id="JARACI010001139">
    <property type="protein sequence ID" value="MDD9207671.1"/>
    <property type="molecule type" value="Genomic_DNA"/>
</dbReference>
<dbReference type="NCBIfam" id="NF038260">
    <property type="entry name" value="ectoine_DoeB_2"/>
    <property type="match status" value="1"/>
</dbReference>
<feature type="domain" description="Peptidase M20 dimerisation" evidence="2">
    <location>
        <begin position="181"/>
        <end position="273"/>
    </location>
</feature>
<reference evidence="3" key="1">
    <citation type="submission" date="2023-02" db="EMBL/GenBank/DDBJ databases">
        <title>Georgenia sp.10Sc9-8, isolated from a soil sample collected from the Taklamakan desert.</title>
        <authorList>
            <person name="Liu S."/>
        </authorList>
    </citation>
    <scope>NUCLEOTIDE SEQUENCE</scope>
    <source>
        <strain evidence="3">10Sc9-8</strain>
    </source>
</reference>
<dbReference type="InterPro" id="IPR017439">
    <property type="entry name" value="Amidohydrolase"/>
</dbReference>
<keyword evidence="4" id="KW-1185">Reference proteome</keyword>
<keyword evidence="3" id="KW-0378">Hydrolase</keyword>
<evidence type="ECO:0000256" key="1">
    <source>
        <dbReference type="SAM" id="MobiDB-lite"/>
    </source>
</evidence>
<dbReference type="InterPro" id="IPR036264">
    <property type="entry name" value="Bact_exopeptidase_dim_dom"/>
</dbReference>
<protein>
    <submittedName>
        <fullName evidence="3">N(2)-acetyl-L-2,4-diaminobutanoate deacetylase DoeB2</fullName>
        <ecNumber evidence="3">3.5.1.125</ecNumber>
    </submittedName>
</protein>